<gene>
    <name evidence="1" type="ORF">SO694_00032347</name>
</gene>
<evidence type="ECO:0000313" key="1">
    <source>
        <dbReference type="EMBL" id="KAK7232495.1"/>
    </source>
</evidence>
<proteinExistence type="predicted"/>
<dbReference type="EMBL" id="JBBJCI010000368">
    <property type="protein sequence ID" value="KAK7232495.1"/>
    <property type="molecule type" value="Genomic_DNA"/>
</dbReference>
<accession>A0ABR1FKE4</accession>
<keyword evidence="2" id="KW-1185">Reference proteome</keyword>
<organism evidence="1 2">
    <name type="scientific">Aureococcus anophagefferens</name>
    <name type="common">Harmful bloom alga</name>
    <dbReference type="NCBI Taxonomy" id="44056"/>
    <lineage>
        <taxon>Eukaryota</taxon>
        <taxon>Sar</taxon>
        <taxon>Stramenopiles</taxon>
        <taxon>Ochrophyta</taxon>
        <taxon>Pelagophyceae</taxon>
        <taxon>Pelagomonadales</taxon>
        <taxon>Pelagomonadaceae</taxon>
        <taxon>Aureococcus</taxon>
    </lineage>
</organism>
<protein>
    <submittedName>
        <fullName evidence="1">Uncharacterized protein</fullName>
    </submittedName>
</protein>
<comment type="caution">
    <text evidence="1">The sequence shown here is derived from an EMBL/GenBank/DDBJ whole genome shotgun (WGS) entry which is preliminary data.</text>
</comment>
<evidence type="ECO:0000313" key="2">
    <source>
        <dbReference type="Proteomes" id="UP001363151"/>
    </source>
</evidence>
<reference evidence="1 2" key="1">
    <citation type="submission" date="2024-03" db="EMBL/GenBank/DDBJ databases">
        <title>Aureococcus anophagefferens CCMP1851 and Kratosvirus quantuckense: Draft genome of a second virus-susceptible host strain in the model system.</title>
        <authorList>
            <person name="Chase E."/>
            <person name="Truchon A.R."/>
            <person name="Schepens W."/>
            <person name="Wilhelm S.W."/>
        </authorList>
    </citation>
    <scope>NUCLEOTIDE SEQUENCE [LARGE SCALE GENOMIC DNA]</scope>
    <source>
        <strain evidence="1 2">CCMP1851</strain>
    </source>
</reference>
<name>A0ABR1FKE4_AURAN</name>
<sequence>MPKKLPGPGDGELFWRWLVIYPAALAVIASETSGLVSGVPRASRDPLALPHAFVAACFGLASLQCVALGWYARRVEGDLGYPGWVHRGAGALEAAVVALRVSGARDGDDARVAVAAVLTGLLMGGAAWTWLVALRRPSRFLPAALILGCTFATRPNSIPTAMPAFVAAISAGALSAGAVRFLFVKAPKKKKKAVASKDD</sequence>
<dbReference type="KEGG" id="aaf:AURANDRAFT_65622"/>
<dbReference type="Proteomes" id="UP001363151">
    <property type="component" value="Unassembled WGS sequence"/>
</dbReference>